<feature type="coiled-coil region" evidence="11">
    <location>
        <begin position="510"/>
        <end position="544"/>
    </location>
</feature>
<dbReference type="Pfam" id="PF01624">
    <property type="entry name" value="MutS_I"/>
    <property type="match status" value="1"/>
</dbReference>
<dbReference type="InterPro" id="IPR027417">
    <property type="entry name" value="P-loop_NTPase"/>
</dbReference>
<dbReference type="Pfam" id="PF00488">
    <property type="entry name" value="MutS_V"/>
    <property type="match status" value="1"/>
</dbReference>
<dbReference type="Pfam" id="PF05188">
    <property type="entry name" value="MutS_II"/>
    <property type="match status" value="1"/>
</dbReference>
<dbReference type="Gene3D" id="3.30.420.110">
    <property type="entry name" value="MutS, connector domain"/>
    <property type="match status" value="1"/>
</dbReference>
<evidence type="ECO:0000256" key="1">
    <source>
        <dbReference type="ARBA" id="ARBA00006271"/>
    </source>
</evidence>
<dbReference type="SUPFAM" id="SSF53150">
    <property type="entry name" value="DNA repair protein MutS, domain II"/>
    <property type="match status" value="1"/>
</dbReference>
<feature type="region of interest" description="Disordered" evidence="12">
    <location>
        <begin position="819"/>
        <end position="844"/>
    </location>
</feature>
<dbReference type="Pfam" id="PF05190">
    <property type="entry name" value="MutS_IV"/>
    <property type="match status" value="1"/>
</dbReference>
<dbReference type="GO" id="GO:0030983">
    <property type="term" value="F:mismatched DNA binding"/>
    <property type="evidence" value="ECO:0007669"/>
    <property type="project" value="InterPro"/>
</dbReference>
<evidence type="ECO:0000256" key="7">
    <source>
        <dbReference type="ARBA" id="ARBA00023204"/>
    </source>
</evidence>
<evidence type="ECO:0000256" key="12">
    <source>
        <dbReference type="SAM" id="MobiDB-lite"/>
    </source>
</evidence>
<gene>
    <name evidence="9 14" type="primary">mutS</name>
    <name evidence="14" type="ORF">COMA1_11171</name>
</gene>
<dbReference type="FunFam" id="3.40.1170.10:FF:000001">
    <property type="entry name" value="DNA mismatch repair protein MutS"/>
    <property type="match status" value="1"/>
</dbReference>
<name>A0A0S4LA14_9BACT</name>
<dbReference type="NCBIfam" id="NF003810">
    <property type="entry name" value="PRK05399.1"/>
    <property type="match status" value="1"/>
</dbReference>
<reference evidence="14 15" key="1">
    <citation type="submission" date="2015-10" db="EMBL/GenBank/DDBJ databases">
        <authorList>
            <person name="Gilbert D.G."/>
        </authorList>
    </citation>
    <scope>NUCLEOTIDE SEQUENCE [LARGE SCALE GENOMIC DNA]</scope>
    <source>
        <strain evidence="14">COMA1</strain>
    </source>
</reference>
<evidence type="ECO:0000256" key="4">
    <source>
        <dbReference type="ARBA" id="ARBA00022763"/>
    </source>
</evidence>
<dbReference type="InterPro" id="IPR045076">
    <property type="entry name" value="MutS"/>
</dbReference>
<keyword evidence="15" id="KW-1185">Reference proteome</keyword>
<evidence type="ECO:0000259" key="13">
    <source>
        <dbReference type="PROSITE" id="PS00486"/>
    </source>
</evidence>
<dbReference type="NCBIfam" id="TIGR01070">
    <property type="entry name" value="mutS1"/>
    <property type="match status" value="1"/>
</dbReference>
<dbReference type="PROSITE" id="PS00486">
    <property type="entry name" value="DNA_MISMATCH_REPAIR_2"/>
    <property type="match status" value="1"/>
</dbReference>
<dbReference type="FunFam" id="3.40.50.300:FF:000870">
    <property type="entry name" value="MutS protein homolog 4"/>
    <property type="match status" value="1"/>
</dbReference>
<evidence type="ECO:0000256" key="10">
    <source>
        <dbReference type="RuleBase" id="RU003756"/>
    </source>
</evidence>
<dbReference type="GO" id="GO:0006298">
    <property type="term" value="P:mismatch repair"/>
    <property type="evidence" value="ECO:0007669"/>
    <property type="project" value="UniProtKB-UniRule"/>
</dbReference>
<dbReference type="OrthoDB" id="9802448at2"/>
<evidence type="ECO:0000256" key="9">
    <source>
        <dbReference type="HAMAP-Rule" id="MF_00096"/>
    </source>
</evidence>
<keyword evidence="4 9" id="KW-0227">DNA damage</keyword>
<evidence type="ECO:0000256" key="6">
    <source>
        <dbReference type="ARBA" id="ARBA00023125"/>
    </source>
</evidence>
<dbReference type="GO" id="GO:0005829">
    <property type="term" value="C:cytosol"/>
    <property type="evidence" value="ECO:0007669"/>
    <property type="project" value="TreeGrafter"/>
</dbReference>
<keyword evidence="3 9" id="KW-0547">Nucleotide-binding</keyword>
<dbReference type="SMART" id="SM00534">
    <property type="entry name" value="MUTSac"/>
    <property type="match status" value="1"/>
</dbReference>
<dbReference type="InterPro" id="IPR007695">
    <property type="entry name" value="DNA_mismatch_repair_MutS-lik_N"/>
</dbReference>
<dbReference type="CDD" id="cd03284">
    <property type="entry name" value="ABC_MutS1"/>
    <property type="match status" value="1"/>
</dbReference>
<dbReference type="HAMAP" id="MF_00096">
    <property type="entry name" value="MutS"/>
    <property type="match status" value="1"/>
</dbReference>
<dbReference type="InterPro" id="IPR036187">
    <property type="entry name" value="DNA_mismatch_repair_MutS_sf"/>
</dbReference>
<evidence type="ECO:0000256" key="8">
    <source>
        <dbReference type="ARBA" id="ARBA00024647"/>
    </source>
</evidence>
<dbReference type="Gene3D" id="3.40.1170.10">
    <property type="entry name" value="DNA repair protein MutS, domain I"/>
    <property type="match status" value="1"/>
</dbReference>
<dbReference type="SUPFAM" id="SSF48334">
    <property type="entry name" value="DNA repair protein MutS, domain III"/>
    <property type="match status" value="1"/>
</dbReference>
<sequence length="885" mass="98070">MSETTLSPLMRQFRDIKQGYPDAILFFRVGDFYEMFYEDALEASRLLSIALTSRDKNSPHPIPLCGVPYHSATGYIAKLLNAGRLVALCEQVEDPKSAKGLVRREVVRLYTPGTLVDTEFLIPGELNYLAALAVHPDADFGQRIGLASLEVSTGEFWLIEFRGSQAVSQVLNELSRLDPRELIFPADLDSRSVQWIRQITGPRLCERPAAPFETLRATHLLTSHFRGTSLESLGCQGFPAAVGAAGAVLDYFRATQPAVPLDHIRRLSVRGNDEVMHLDGTTIRNLELLKPLSAREQTDATGPLTLLSVLDHTVTAMGCRLLRQWVVMPLLRCKLIQARLDAVEELKESLFVRTSLRRALREVQDIARLGTRITLGLANPRELLALKQSLAAMPEISTQLTSLQSELLVQSFATWDGAEDLYDLIERAIRPDAPLSLRDGNIIREGYAPDIDELRKASKEGKEWIAALEGRERERTGIESLKVRYNQVFGYYIEITKANLGRVPPDYIRKQTLVNAERFTTAELQELEERVIGADVKLLASEQETFVALRSRLATETHRLDRMATLLALIDVLAGLAETAALYRYSKPTVTEGGGITIREGRHPVVERICQDSVFVPNDTTLDLATERLLIITGPNMAGKSTYLRQVALIVLMAQVGCFVPATEARIGLADRIFTRVGASDNLAGGQSTFMVEMVETSTILRHATQRSLLLLDEIGRGTSTYDGLSLAWAIAEYIHDCTQLGARTLFATHYHEMTQLESQRIGIKNYRVAVQECDGDIVFLRKIIAGKADRSYGIHVAKLAGLPPEVVGRAQAVLSQLERPESTPTVSASGPSQQPAQPLPQPHPLIEEVKQIDLFSITPLDAMNRLADLQRMAKTEIAESSVSQ</sequence>
<dbReference type="PANTHER" id="PTHR11361">
    <property type="entry name" value="DNA MISMATCH REPAIR PROTEIN MUTS FAMILY MEMBER"/>
    <property type="match status" value="1"/>
</dbReference>
<organism evidence="14 15">
    <name type="scientific">Candidatus Nitrospira nitrosa</name>
    <dbReference type="NCBI Taxonomy" id="1742972"/>
    <lineage>
        <taxon>Bacteria</taxon>
        <taxon>Pseudomonadati</taxon>
        <taxon>Nitrospirota</taxon>
        <taxon>Nitrospiria</taxon>
        <taxon>Nitrospirales</taxon>
        <taxon>Nitrospiraceae</taxon>
        <taxon>Nitrospira</taxon>
    </lineage>
</organism>
<dbReference type="FunFam" id="1.10.1420.10:FF:000007">
    <property type="entry name" value="DNA mismatch repair protein MutS"/>
    <property type="match status" value="1"/>
</dbReference>
<dbReference type="PIRSF" id="PIRSF037677">
    <property type="entry name" value="DNA_mis_repair_Msh6"/>
    <property type="match status" value="1"/>
</dbReference>
<dbReference type="EMBL" id="CZQA01000001">
    <property type="protein sequence ID" value="CUS33464.1"/>
    <property type="molecule type" value="Genomic_DNA"/>
</dbReference>
<dbReference type="InterPro" id="IPR007861">
    <property type="entry name" value="DNA_mismatch_repair_MutS_clamp"/>
</dbReference>
<dbReference type="InterPro" id="IPR005748">
    <property type="entry name" value="DNA_mismatch_repair_MutS"/>
</dbReference>
<comment type="similarity">
    <text evidence="1 9 10">Belongs to the DNA mismatch repair MutS family.</text>
</comment>
<dbReference type="InterPro" id="IPR000432">
    <property type="entry name" value="DNA_mismatch_repair_MutS_C"/>
</dbReference>
<dbReference type="STRING" id="1742972.COMA1_11171"/>
<dbReference type="Gene3D" id="1.10.1420.10">
    <property type="match status" value="2"/>
</dbReference>
<dbReference type="Gene3D" id="3.40.50.300">
    <property type="entry name" value="P-loop containing nucleotide triphosphate hydrolases"/>
    <property type="match status" value="1"/>
</dbReference>
<keyword evidence="11" id="KW-0175">Coiled coil</keyword>
<dbReference type="SUPFAM" id="SSF55271">
    <property type="entry name" value="DNA repair protein MutS, domain I"/>
    <property type="match status" value="1"/>
</dbReference>
<dbReference type="InterPro" id="IPR007860">
    <property type="entry name" value="DNA_mmatch_repair_MutS_con_dom"/>
</dbReference>
<proteinExistence type="inferred from homology"/>
<evidence type="ECO:0000256" key="5">
    <source>
        <dbReference type="ARBA" id="ARBA00022840"/>
    </source>
</evidence>
<evidence type="ECO:0000313" key="15">
    <source>
        <dbReference type="Proteomes" id="UP000199032"/>
    </source>
</evidence>
<evidence type="ECO:0000256" key="3">
    <source>
        <dbReference type="ARBA" id="ARBA00022741"/>
    </source>
</evidence>
<dbReference type="InterPro" id="IPR007696">
    <property type="entry name" value="DNA_mismatch_repair_MutS_core"/>
</dbReference>
<keyword evidence="7 9" id="KW-0234">DNA repair</keyword>
<evidence type="ECO:0000256" key="2">
    <source>
        <dbReference type="ARBA" id="ARBA00021982"/>
    </source>
</evidence>
<keyword evidence="5 9" id="KW-0067">ATP-binding</keyword>
<dbReference type="PANTHER" id="PTHR11361:SF34">
    <property type="entry name" value="DNA MISMATCH REPAIR PROTEIN MSH1, MITOCHONDRIAL"/>
    <property type="match status" value="1"/>
</dbReference>
<dbReference type="InterPro" id="IPR016151">
    <property type="entry name" value="DNA_mismatch_repair_MutS_N"/>
</dbReference>
<dbReference type="AlphaFoldDB" id="A0A0S4LA14"/>
<evidence type="ECO:0000256" key="11">
    <source>
        <dbReference type="SAM" id="Coils"/>
    </source>
</evidence>
<feature type="binding site" evidence="9">
    <location>
        <begin position="634"/>
        <end position="641"/>
    </location>
    <ligand>
        <name>ATP</name>
        <dbReference type="ChEBI" id="CHEBI:30616"/>
    </ligand>
</feature>
<dbReference type="Pfam" id="PF05192">
    <property type="entry name" value="MutS_III"/>
    <property type="match status" value="1"/>
</dbReference>
<dbReference type="Proteomes" id="UP000199032">
    <property type="component" value="Unassembled WGS sequence"/>
</dbReference>
<dbReference type="SMART" id="SM00533">
    <property type="entry name" value="MUTSd"/>
    <property type="match status" value="1"/>
</dbReference>
<dbReference type="GO" id="GO:0005524">
    <property type="term" value="F:ATP binding"/>
    <property type="evidence" value="ECO:0007669"/>
    <property type="project" value="UniProtKB-UniRule"/>
</dbReference>
<keyword evidence="6 9" id="KW-0238">DNA-binding</keyword>
<dbReference type="GO" id="GO:0140664">
    <property type="term" value="F:ATP-dependent DNA damage sensor activity"/>
    <property type="evidence" value="ECO:0007669"/>
    <property type="project" value="InterPro"/>
</dbReference>
<accession>A0A0S4LA14</accession>
<feature type="domain" description="DNA mismatch repair proteins mutS family" evidence="13">
    <location>
        <begin position="708"/>
        <end position="724"/>
    </location>
</feature>
<dbReference type="GO" id="GO:0003684">
    <property type="term" value="F:damaged DNA binding"/>
    <property type="evidence" value="ECO:0007669"/>
    <property type="project" value="UniProtKB-UniRule"/>
</dbReference>
<dbReference type="InterPro" id="IPR036678">
    <property type="entry name" value="MutS_con_dom_sf"/>
</dbReference>
<dbReference type="InterPro" id="IPR017261">
    <property type="entry name" value="DNA_mismatch_repair_MutS/MSH"/>
</dbReference>
<protein>
    <recommendedName>
        <fullName evidence="2 9">DNA mismatch repair protein MutS</fullName>
    </recommendedName>
</protein>
<evidence type="ECO:0000313" key="14">
    <source>
        <dbReference type="EMBL" id="CUS33464.1"/>
    </source>
</evidence>
<comment type="function">
    <text evidence="8 9">This protein is involved in the repair of mismatches in DNA. It is possible that it carries out the mismatch recognition step. This protein has a weak ATPase activity.</text>
</comment>
<dbReference type="SUPFAM" id="SSF52540">
    <property type="entry name" value="P-loop containing nucleoside triphosphate hydrolases"/>
    <property type="match status" value="1"/>
</dbReference>
<dbReference type="RefSeq" id="WP_090744974.1">
    <property type="nucleotide sequence ID" value="NZ_CZQA01000001.1"/>
</dbReference>